<gene>
    <name evidence="2" type="ORF">JYU34_010667</name>
</gene>
<organism evidence="2 3">
    <name type="scientific">Plutella xylostella</name>
    <name type="common">Diamondback moth</name>
    <name type="synonym">Plutella maculipennis</name>
    <dbReference type="NCBI Taxonomy" id="51655"/>
    <lineage>
        <taxon>Eukaryota</taxon>
        <taxon>Metazoa</taxon>
        <taxon>Ecdysozoa</taxon>
        <taxon>Arthropoda</taxon>
        <taxon>Hexapoda</taxon>
        <taxon>Insecta</taxon>
        <taxon>Pterygota</taxon>
        <taxon>Neoptera</taxon>
        <taxon>Endopterygota</taxon>
        <taxon>Lepidoptera</taxon>
        <taxon>Glossata</taxon>
        <taxon>Ditrysia</taxon>
        <taxon>Yponomeutoidea</taxon>
        <taxon>Plutellidae</taxon>
        <taxon>Plutella</taxon>
    </lineage>
</organism>
<sequence>MASPRAVGGKLNSEQSRNQTPPPRGDRRRRPTAALHMLLSLSEFIAVSIDEIKGELHDSSRLHERHWLRPAGDIVIAVSYDAAPAAASLCLFSLSDYLVVSPRSVAECRAVSLRVAPCRSVSLRVARCRYVSRLSRDSRAI</sequence>
<dbReference type="EMBL" id="JAHIBW010000015">
    <property type="protein sequence ID" value="KAG7303772.1"/>
    <property type="molecule type" value="Genomic_DNA"/>
</dbReference>
<feature type="region of interest" description="Disordered" evidence="1">
    <location>
        <begin position="1"/>
        <end position="30"/>
    </location>
</feature>
<comment type="caution">
    <text evidence="2">The sequence shown here is derived from an EMBL/GenBank/DDBJ whole genome shotgun (WGS) entry which is preliminary data.</text>
</comment>
<reference evidence="2 3" key="1">
    <citation type="submission" date="2021-06" db="EMBL/GenBank/DDBJ databases">
        <title>A haploid diamondback moth (Plutella xylostella L.) genome assembly resolves 31 chromosomes and identifies a diamide resistance mutation.</title>
        <authorList>
            <person name="Ward C.M."/>
            <person name="Perry K.D."/>
            <person name="Baker G."/>
            <person name="Powis K."/>
            <person name="Heckel D.G."/>
            <person name="Baxter S.W."/>
        </authorList>
    </citation>
    <scope>NUCLEOTIDE SEQUENCE [LARGE SCALE GENOMIC DNA]</scope>
    <source>
        <strain evidence="2 3">LV</strain>
        <tissue evidence="2">Single pupa</tissue>
    </source>
</reference>
<proteinExistence type="predicted"/>
<accession>A0ABQ7QF04</accession>
<name>A0ABQ7QF04_PLUXY</name>
<dbReference type="Proteomes" id="UP000823941">
    <property type="component" value="Chromosome 15"/>
</dbReference>
<protein>
    <submittedName>
        <fullName evidence="2">Uncharacterized protein</fullName>
    </submittedName>
</protein>
<evidence type="ECO:0000256" key="1">
    <source>
        <dbReference type="SAM" id="MobiDB-lite"/>
    </source>
</evidence>
<evidence type="ECO:0000313" key="2">
    <source>
        <dbReference type="EMBL" id="KAG7303772.1"/>
    </source>
</evidence>
<keyword evidence="3" id="KW-1185">Reference proteome</keyword>
<evidence type="ECO:0000313" key="3">
    <source>
        <dbReference type="Proteomes" id="UP000823941"/>
    </source>
</evidence>